<accession>A0A914V6C7</accession>
<dbReference type="WBParaSite" id="PSAMB.scaffold1567size29920.g13814.t1">
    <property type="protein sequence ID" value="PSAMB.scaffold1567size29920.g13814.t1"/>
    <property type="gene ID" value="PSAMB.scaffold1567size29920.g13814"/>
</dbReference>
<feature type="region of interest" description="Disordered" evidence="1">
    <location>
        <begin position="44"/>
        <end position="104"/>
    </location>
</feature>
<keyword evidence="2" id="KW-1185">Reference proteome</keyword>
<evidence type="ECO:0000313" key="3">
    <source>
        <dbReference type="WBParaSite" id="PSAMB.scaffold1567size29920.g13814.t1"/>
    </source>
</evidence>
<name>A0A914V6C7_9BILA</name>
<reference evidence="3" key="1">
    <citation type="submission" date="2022-11" db="UniProtKB">
        <authorList>
            <consortium name="WormBaseParasite"/>
        </authorList>
    </citation>
    <scope>IDENTIFICATION</scope>
</reference>
<sequence length="104" mass="11868">MRVSNNPHCDFLKATYSTRSCGPNAQQERAIAYCCEIRGFNERSGGDKRMSRGNKRMSVWRRSDRQRALVARRDNPHNRSVSGDNQTIAEGGGVKRPFTPDLRR</sequence>
<evidence type="ECO:0000313" key="2">
    <source>
        <dbReference type="Proteomes" id="UP000887566"/>
    </source>
</evidence>
<feature type="compositionally biased region" description="Polar residues" evidence="1">
    <location>
        <begin position="78"/>
        <end position="88"/>
    </location>
</feature>
<evidence type="ECO:0000256" key="1">
    <source>
        <dbReference type="SAM" id="MobiDB-lite"/>
    </source>
</evidence>
<dbReference type="AlphaFoldDB" id="A0A914V6C7"/>
<organism evidence="2 3">
    <name type="scientific">Plectus sambesii</name>
    <dbReference type="NCBI Taxonomy" id="2011161"/>
    <lineage>
        <taxon>Eukaryota</taxon>
        <taxon>Metazoa</taxon>
        <taxon>Ecdysozoa</taxon>
        <taxon>Nematoda</taxon>
        <taxon>Chromadorea</taxon>
        <taxon>Plectida</taxon>
        <taxon>Plectina</taxon>
        <taxon>Plectoidea</taxon>
        <taxon>Plectidae</taxon>
        <taxon>Plectus</taxon>
    </lineage>
</organism>
<proteinExistence type="predicted"/>
<feature type="compositionally biased region" description="Basic and acidic residues" evidence="1">
    <location>
        <begin position="61"/>
        <end position="77"/>
    </location>
</feature>
<protein>
    <submittedName>
        <fullName evidence="3">Uncharacterized protein</fullName>
    </submittedName>
</protein>
<dbReference type="Proteomes" id="UP000887566">
    <property type="component" value="Unplaced"/>
</dbReference>